<keyword evidence="3" id="KW-1185">Reference proteome</keyword>
<feature type="region of interest" description="Disordered" evidence="1">
    <location>
        <begin position="110"/>
        <end position="133"/>
    </location>
</feature>
<dbReference type="Proteomes" id="UP001153148">
    <property type="component" value="Unassembled WGS sequence"/>
</dbReference>
<name>A0ABN7PG45_TIMPD</name>
<gene>
    <name evidence="2" type="ORF">TPAB3V08_LOCUS11479</name>
</gene>
<feature type="compositionally biased region" description="Polar residues" evidence="1">
    <location>
        <begin position="119"/>
        <end position="133"/>
    </location>
</feature>
<proteinExistence type="predicted"/>
<evidence type="ECO:0000313" key="2">
    <source>
        <dbReference type="EMBL" id="CAG2064533.1"/>
    </source>
</evidence>
<sequence length="133" mass="15478">MKQTGTSRLVARNTNNYIKRPVNEILVTFKGRVRVIGLKNETGIPEVIPHEPTESIFTKLKSQAFHQPRYVISRASFQREMSWFLWLMRFMGNKKPEQVVHSTKQDVDCRRGEQGFTPDISNQSGSWFSTNEF</sequence>
<comment type="caution">
    <text evidence="2">The sequence shown here is derived from an EMBL/GenBank/DDBJ whole genome shotgun (WGS) entry which is preliminary data.</text>
</comment>
<protein>
    <submittedName>
        <fullName evidence="2">Uncharacterized protein</fullName>
    </submittedName>
</protein>
<organism evidence="2 3">
    <name type="scientific">Timema podura</name>
    <name type="common">Walking stick</name>
    <dbReference type="NCBI Taxonomy" id="61482"/>
    <lineage>
        <taxon>Eukaryota</taxon>
        <taxon>Metazoa</taxon>
        <taxon>Ecdysozoa</taxon>
        <taxon>Arthropoda</taxon>
        <taxon>Hexapoda</taxon>
        <taxon>Insecta</taxon>
        <taxon>Pterygota</taxon>
        <taxon>Neoptera</taxon>
        <taxon>Polyneoptera</taxon>
        <taxon>Phasmatodea</taxon>
        <taxon>Timematodea</taxon>
        <taxon>Timematoidea</taxon>
        <taxon>Timematidae</taxon>
        <taxon>Timema</taxon>
    </lineage>
</organism>
<evidence type="ECO:0000256" key="1">
    <source>
        <dbReference type="SAM" id="MobiDB-lite"/>
    </source>
</evidence>
<reference evidence="2" key="1">
    <citation type="submission" date="2021-03" db="EMBL/GenBank/DDBJ databases">
        <authorList>
            <person name="Tran Van P."/>
        </authorList>
    </citation>
    <scope>NUCLEOTIDE SEQUENCE</scope>
</reference>
<dbReference type="EMBL" id="CAJPIN010034926">
    <property type="protein sequence ID" value="CAG2064533.1"/>
    <property type="molecule type" value="Genomic_DNA"/>
</dbReference>
<accession>A0ABN7PG45</accession>
<evidence type="ECO:0000313" key="3">
    <source>
        <dbReference type="Proteomes" id="UP001153148"/>
    </source>
</evidence>